<feature type="transmembrane region" description="Helical" evidence="8">
    <location>
        <begin position="118"/>
        <end position="137"/>
    </location>
</feature>
<keyword evidence="5 8" id="KW-0812">Transmembrane</keyword>
<dbReference type="CDD" id="cd06550">
    <property type="entry name" value="TM_ABC_iron-siderophores_like"/>
    <property type="match status" value="1"/>
</dbReference>
<keyword evidence="4" id="KW-1003">Cell membrane</keyword>
<feature type="transmembrane region" description="Helical" evidence="8">
    <location>
        <begin position="257"/>
        <end position="289"/>
    </location>
</feature>
<dbReference type="GO" id="GO:0033214">
    <property type="term" value="P:siderophore-iron import into cell"/>
    <property type="evidence" value="ECO:0007669"/>
    <property type="project" value="TreeGrafter"/>
</dbReference>
<keyword evidence="7 8" id="KW-0472">Membrane</keyword>
<dbReference type="FunFam" id="1.10.3470.10:FF:000001">
    <property type="entry name" value="Vitamin B12 ABC transporter permease BtuC"/>
    <property type="match status" value="1"/>
</dbReference>
<evidence type="ECO:0000256" key="1">
    <source>
        <dbReference type="ARBA" id="ARBA00004651"/>
    </source>
</evidence>
<feature type="transmembrane region" description="Helical" evidence="8">
    <location>
        <begin position="332"/>
        <end position="350"/>
    </location>
</feature>
<reference evidence="9" key="1">
    <citation type="journal article" date="2014" name="Genome Announc.">
        <title>Draft Genome Sequences of Three Alkaliphilic Bacillus Strains, Bacillus wakoensis JCM 9140T, Bacillus akibai JCM 9157T, and Bacillus hemicellulosilyticus JCM 9152T.</title>
        <authorList>
            <person name="Yuki M."/>
            <person name="Oshima K."/>
            <person name="Suda W."/>
            <person name="Oshida Y."/>
            <person name="Kitamura K."/>
            <person name="Iida T."/>
            <person name="Hattori M."/>
            <person name="Ohkuma M."/>
        </authorList>
    </citation>
    <scope>NUCLEOTIDE SEQUENCE [LARGE SCALE GENOMIC DNA]</scope>
    <source>
        <strain evidence="9">JCM 9152</strain>
    </source>
</reference>
<dbReference type="STRING" id="1236971.JCM9152_73"/>
<evidence type="ECO:0000256" key="7">
    <source>
        <dbReference type="ARBA" id="ARBA00023136"/>
    </source>
</evidence>
<dbReference type="PANTHER" id="PTHR30472:SF65">
    <property type="entry name" value="SIDEROPHORE TRANSPORT SYSTEM PERMEASE PROTEIN YFIZ-RELATED"/>
    <property type="match status" value="1"/>
</dbReference>
<dbReference type="Pfam" id="PF01032">
    <property type="entry name" value="FecCD"/>
    <property type="match status" value="1"/>
</dbReference>
<feature type="transmembrane region" description="Helical" evidence="8">
    <location>
        <begin position="32"/>
        <end position="52"/>
    </location>
</feature>
<dbReference type="AlphaFoldDB" id="W4QBH4"/>
<keyword evidence="6 8" id="KW-1133">Transmembrane helix</keyword>
<evidence type="ECO:0000313" key="10">
    <source>
        <dbReference type="Proteomes" id="UP000018895"/>
    </source>
</evidence>
<dbReference type="InterPro" id="IPR037294">
    <property type="entry name" value="ABC_BtuC-like"/>
</dbReference>
<keyword evidence="10" id="KW-1185">Reference proteome</keyword>
<proteinExistence type="inferred from homology"/>
<name>W4QBH4_9BACI</name>
<dbReference type="GO" id="GO:0005886">
    <property type="term" value="C:plasma membrane"/>
    <property type="evidence" value="ECO:0007669"/>
    <property type="project" value="UniProtKB-SubCell"/>
</dbReference>
<dbReference type="InterPro" id="IPR000522">
    <property type="entry name" value="ABC_transptr_permease_BtuC"/>
</dbReference>
<protein>
    <submittedName>
        <fullName evidence="9">Siderophore staphylobactin ABC transporter</fullName>
    </submittedName>
</protein>
<comment type="caution">
    <text evidence="9">The sequence shown here is derived from an EMBL/GenBank/DDBJ whole genome shotgun (WGS) entry which is preliminary data.</text>
</comment>
<sequence length="358" mass="38358">MNLFRGFVVIFAVRVCEEEGKYVMAMNTPFKWISLTFAFILFVSSFCLSVALGQTSIPLNVTIDAFLHYDESNTEHIIVTTSRLSRAVIATVVGASLSVAGALMQALTRNPLAAPDIFGINAGAVFFIVFSAAFLSVQSLMHYMWIAFLGAAVASALVYFLSSLGRDGLSPIKIVLAGAAISALFISFTQGLLVLNEQSIQSVLFWLAGSVSGRSMDMLLPILPFMFSAMLLALFLGKSINLLQSGEDVAKGLGQRVIVVKLLIGMVVIFLAGGSVAVAGSIGFIGLIVPHMVRGIVGYDYRWVIPFSMLCGASLLLLADVAARFVIMPQEMPIGVMTALIGTPFFIYIARRGLSKNG</sequence>
<feature type="transmembrane region" description="Helical" evidence="8">
    <location>
        <begin position="216"/>
        <end position="237"/>
    </location>
</feature>
<dbReference type="PANTHER" id="PTHR30472">
    <property type="entry name" value="FERRIC ENTEROBACTIN TRANSPORT SYSTEM PERMEASE PROTEIN"/>
    <property type="match status" value="1"/>
</dbReference>
<dbReference type="Gene3D" id="1.10.3470.10">
    <property type="entry name" value="ABC transporter involved in vitamin B12 uptake, BtuC"/>
    <property type="match status" value="1"/>
</dbReference>
<evidence type="ECO:0000256" key="2">
    <source>
        <dbReference type="ARBA" id="ARBA00007935"/>
    </source>
</evidence>
<dbReference type="SUPFAM" id="SSF81345">
    <property type="entry name" value="ABC transporter involved in vitamin B12 uptake, BtuC"/>
    <property type="match status" value="1"/>
</dbReference>
<accession>W4QBH4</accession>
<dbReference type="Proteomes" id="UP000018895">
    <property type="component" value="Unassembled WGS sequence"/>
</dbReference>
<feature type="transmembrane region" description="Helical" evidence="8">
    <location>
        <begin position="174"/>
        <end position="195"/>
    </location>
</feature>
<organism evidence="9 10">
    <name type="scientific">Halalkalibacter hemicellulosilyticusJCM 9152</name>
    <dbReference type="NCBI Taxonomy" id="1236971"/>
    <lineage>
        <taxon>Bacteria</taxon>
        <taxon>Bacillati</taxon>
        <taxon>Bacillota</taxon>
        <taxon>Bacilli</taxon>
        <taxon>Bacillales</taxon>
        <taxon>Bacillaceae</taxon>
        <taxon>Halalkalibacter</taxon>
    </lineage>
</organism>
<comment type="similarity">
    <text evidence="2">Belongs to the binding-protein-dependent transport system permease family. FecCD subfamily.</text>
</comment>
<keyword evidence="3" id="KW-0813">Transport</keyword>
<dbReference type="GO" id="GO:0022857">
    <property type="term" value="F:transmembrane transporter activity"/>
    <property type="evidence" value="ECO:0007669"/>
    <property type="project" value="InterPro"/>
</dbReference>
<evidence type="ECO:0000313" key="9">
    <source>
        <dbReference type="EMBL" id="GAE28744.1"/>
    </source>
</evidence>
<dbReference type="EMBL" id="BAUU01000001">
    <property type="protein sequence ID" value="GAE28744.1"/>
    <property type="molecule type" value="Genomic_DNA"/>
</dbReference>
<evidence type="ECO:0000256" key="5">
    <source>
        <dbReference type="ARBA" id="ARBA00022692"/>
    </source>
</evidence>
<comment type="subcellular location">
    <subcellularLocation>
        <location evidence="1">Cell membrane</location>
        <topology evidence="1">Multi-pass membrane protein</topology>
    </subcellularLocation>
</comment>
<evidence type="ECO:0000256" key="3">
    <source>
        <dbReference type="ARBA" id="ARBA00022448"/>
    </source>
</evidence>
<feature type="transmembrane region" description="Helical" evidence="8">
    <location>
        <begin position="87"/>
        <end position="106"/>
    </location>
</feature>
<feature type="transmembrane region" description="Helical" evidence="8">
    <location>
        <begin position="144"/>
        <end position="162"/>
    </location>
</feature>
<evidence type="ECO:0000256" key="8">
    <source>
        <dbReference type="SAM" id="Phobius"/>
    </source>
</evidence>
<gene>
    <name evidence="9" type="ORF">JCM9152_73</name>
</gene>
<feature type="transmembrane region" description="Helical" evidence="8">
    <location>
        <begin position="301"/>
        <end position="326"/>
    </location>
</feature>
<evidence type="ECO:0000256" key="4">
    <source>
        <dbReference type="ARBA" id="ARBA00022475"/>
    </source>
</evidence>
<evidence type="ECO:0000256" key="6">
    <source>
        <dbReference type="ARBA" id="ARBA00022989"/>
    </source>
</evidence>